<organism evidence="1 2">
    <name type="scientific">Geofilum rubicundum JCM 15548</name>
    <dbReference type="NCBI Taxonomy" id="1236989"/>
    <lineage>
        <taxon>Bacteria</taxon>
        <taxon>Pseudomonadati</taxon>
        <taxon>Bacteroidota</taxon>
        <taxon>Bacteroidia</taxon>
        <taxon>Marinilabiliales</taxon>
        <taxon>Marinilabiliaceae</taxon>
        <taxon>Geofilum</taxon>
    </lineage>
</organism>
<evidence type="ECO:0000313" key="1">
    <source>
        <dbReference type="EMBL" id="GAO29130.1"/>
    </source>
</evidence>
<comment type="caution">
    <text evidence="1">The sequence shown here is derived from an EMBL/GenBank/DDBJ whole genome shotgun (WGS) entry which is preliminary data.</text>
</comment>
<sequence length="59" mass="6957">MMIALTPVFAMTIVMRKYLMGQQIILLMKTNQQTNQKKRIVMKPILKMPRMLQISLTTF</sequence>
<keyword evidence="2" id="KW-1185">Reference proteome</keyword>
<accession>A0A0E9LW85</accession>
<protein>
    <submittedName>
        <fullName evidence="1">Uncharacterized protein</fullName>
    </submittedName>
</protein>
<reference evidence="1 2" key="1">
    <citation type="journal article" date="2015" name="Microbes Environ.">
        <title>Distribution and evolution of nitrogen fixation genes in the phylum bacteroidetes.</title>
        <authorList>
            <person name="Inoue J."/>
            <person name="Oshima K."/>
            <person name="Suda W."/>
            <person name="Sakamoto M."/>
            <person name="Iino T."/>
            <person name="Noda S."/>
            <person name="Hongoh Y."/>
            <person name="Hattori M."/>
            <person name="Ohkuma M."/>
        </authorList>
    </citation>
    <scope>NUCLEOTIDE SEQUENCE [LARGE SCALE GENOMIC DNA]</scope>
    <source>
        <strain evidence="1">JCM 15548</strain>
    </source>
</reference>
<proteinExistence type="predicted"/>
<gene>
    <name evidence="1" type="ORF">JCM15548_11289</name>
</gene>
<evidence type="ECO:0000313" key="2">
    <source>
        <dbReference type="Proteomes" id="UP000032900"/>
    </source>
</evidence>
<dbReference type="EMBL" id="BAZW01000007">
    <property type="protein sequence ID" value="GAO29130.1"/>
    <property type="molecule type" value="Genomic_DNA"/>
</dbReference>
<dbReference type="Proteomes" id="UP000032900">
    <property type="component" value="Unassembled WGS sequence"/>
</dbReference>
<dbReference type="AlphaFoldDB" id="A0A0E9LW85"/>
<name>A0A0E9LW85_9BACT</name>